<keyword evidence="2" id="KW-1185">Reference proteome</keyword>
<evidence type="ECO:0000313" key="2">
    <source>
        <dbReference type="Proteomes" id="UP001219518"/>
    </source>
</evidence>
<dbReference type="Proteomes" id="UP001219518">
    <property type="component" value="Unassembled WGS sequence"/>
</dbReference>
<reference evidence="1" key="2">
    <citation type="journal article" date="2023" name="BMC Genomics">
        <title>Pest status, molecular evolution, and epigenetic factors derived from the genome assembly of Frankliniella fusca, a thysanopteran phytovirus vector.</title>
        <authorList>
            <person name="Catto M.A."/>
            <person name="Labadie P.E."/>
            <person name="Jacobson A.L."/>
            <person name="Kennedy G.G."/>
            <person name="Srinivasan R."/>
            <person name="Hunt B.G."/>
        </authorList>
    </citation>
    <scope>NUCLEOTIDE SEQUENCE</scope>
    <source>
        <strain evidence="1">PL_HMW_Pooled</strain>
    </source>
</reference>
<organism evidence="1 2">
    <name type="scientific">Frankliniella fusca</name>
    <dbReference type="NCBI Taxonomy" id="407009"/>
    <lineage>
        <taxon>Eukaryota</taxon>
        <taxon>Metazoa</taxon>
        <taxon>Ecdysozoa</taxon>
        <taxon>Arthropoda</taxon>
        <taxon>Hexapoda</taxon>
        <taxon>Insecta</taxon>
        <taxon>Pterygota</taxon>
        <taxon>Neoptera</taxon>
        <taxon>Paraneoptera</taxon>
        <taxon>Thysanoptera</taxon>
        <taxon>Terebrantia</taxon>
        <taxon>Thripoidea</taxon>
        <taxon>Thripidae</taxon>
        <taxon>Frankliniella</taxon>
    </lineage>
</organism>
<reference evidence="1" key="1">
    <citation type="submission" date="2021-07" db="EMBL/GenBank/DDBJ databases">
        <authorList>
            <person name="Catto M.A."/>
            <person name="Jacobson A."/>
            <person name="Kennedy G."/>
            <person name="Labadie P."/>
            <person name="Hunt B.G."/>
            <person name="Srinivasan R."/>
        </authorList>
    </citation>
    <scope>NUCLEOTIDE SEQUENCE</scope>
    <source>
        <strain evidence="1">PL_HMW_Pooled</strain>
        <tissue evidence="1">Head</tissue>
    </source>
</reference>
<evidence type="ECO:0000313" key="1">
    <source>
        <dbReference type="EMBL" id="KAK3916144.1"/>
    </source>
</evidence>
<dbReference type="InterPro" id="IPR029063">
    <property type="entry name" value="SAM-dependent_MTases_sf"/>
</dbReference>
<accession>A0AAE1LEV0</accession>
<keyword evidence="1" id="KW-0436">Ligase</keyword>
<dbReference type="Gene3D" id="3.40.50.150">
    <property type="entry name" value="Vaccinia Virus protein VP39"/>
    <property type="match status" value="1"/>
</dbReference>
<dbReference type="EMBL" id="JAHWGI010000492">
    <property type="protein sequence ID" value="KAK3916144.1"/>
    <property type="molecule type" value="Genomic_DNA"/>
</dbReference>
<comment type="caution">
    <text evidence="1">The sequence shown here is derived from an EMBL/GenBank/DDBJ whole genome shotgun (WGS) entry which is preliminary data.</text>
</comment>
<sequence>MYGWRRNARRTNRQSSLSFLLPNRPVLISPPHLLYRPALTGMVVETLPYPESLEDRLHALEDYSERTFKPVDSVLQEVVERAHAHNMPDIHVGNMDGLTLEVIIRMAGYKKASTVR</sequence>
<dbReference type="GO" id="GO:0016874">
    <property type="term" value="F:ligase activity"/>
    <property type="evidence" value="ECO:0007669"/>
    <property type="project" value="UniProtKB-KW"/>
</dbReference>
<gene>
    <name evidence="1" type="ORF">KUF71_025437</name>
</gene>
<protein>
    <submittedName>
        <fullName evidence="1">Phosphoribosylamine--glycine ligase</fullName>
    </submittedName>
</protein>
<dbReference type="AlphaFoldDB" id="A0AAE1LEV0"/>
<name>A0AAE1LEV0_9NEOP</name>
<proteinExistence type="predicted"/>